<accession>A5CE66</accession>
<organism evidence="1 2">
    <name type="scientific">Orientia tsutsugamushi (strain Boryong)</name>
    <name type="common">Rickettsia tsutsugamushi</name>
    <dbReference type="NCBI Taxonomy" id="357244"/>
    <lineage>
        <taxon>Bacteria</taxon>
        <taxon>Pseudomonadati</taxon>
        <taxon>Pseudomonadota</taxon>
        <taxon>Alphaproteobacteria</taxon>
        <taxon>Rickettsiales</taxon>
        <taxon>Rickettsiaceae</taxon>
        <taxon>Rickettsieae</taxon>
        <taxon>Orientia</taxon>
    </lineage>
</organism>
<evidence type="ECO:0008006" key="3">
    <source>
        <dbReference type="Google" id="ProtNLM"/>
    </source>
</evidence>
<dbReference type="Gene3D" id="2.60.40.1890">
    <property type="entry name" value="PCu(A)C copper chaperone"/>
    <property type="match status" value="1"/>
</dbReference>
<dbReference type="Proteomes" id="UP000001565">
    <property type="component" value="Chromosome"/>
</dbReference>
<proteinExistence type="predicted"/>
<dbReference type="AlphaFoldDB" id="A5CE66"/>
<dbReference type="EMBL" id="AM494475">
    <property type="protein sequence ID" value="CAM80316.1"/>
    <property type="molecule type" value="Genomic_DNA"/>
</dbReference>
<dbReference type="SUPFAM" id="SSF110087">
    <property type="entry name" value="DR1885-like metal-binding protein"/>
    <property type="match status" value="1"/>
</dbReference>
<gene>
    <name evidence="1" type="ordered locus">OTBS_1250</name>
</gene>
<dbReference type="InterPro" id="IPR007410">
    <property type="entry name" value="LpqE-like"/>
</dbReference>
<protein>
    <recommendedName>
        <fullName evidence="3">Copper chaperone PCu(A)C</fullName>
    </recommendedName>
</protein>
<dbReference type="PANTHER" id="PTHR36302">
    <property type="entry name" value="BLR7088 PROTEIN"/>
    <property type="match status" value="1"/>
</dbReference>
<name>A5CE66_ORITB</name>
<evidence type="ECO:0000313" key="1">
    <source>
        <dbReference type="EMBL" id="CAM80316.1"/>
    </source>
</evidence>
<dbReference type="PANTHER" id="PTHR36302:SF1">
    <property type="entry name" value="COPPER CHAPERONE PCU(A)C"/>
    <property type="match status" value="1"/>
</dbReference>
<dbReference type="eggNOG" id="COG2847">
    <property type="taxonomic scope" value="Bacteria"/>
</dbReference>
<reference evidence="1 2" key="1">
    <citation type="journal article" date="2007" name="Proc. Natl. Acad. Sci. U.S.A.">
        <title>The Orientia tsutsugamushi genome reveals massive proliferation of conjugative type IV secretion system and host-cell interaction genes.</title>
        <authorList>
            <person name="Cho N.-H."/>
            <person name="Kim H.-R."/>
            <person name="Lee J.-H."/>
            <person name="Kim S.-Y."/>
            <person name="Kim J."/>
            <person name="Cha S."/>
            <person name="Kim S.-Y."/>
            <person name="Darby A.C."/>
            <person name="Fuxelius H.-H."/>
            <person name="Yin J."/>
            <person name="Kim J.H."/>
            <person name="Kim J."/>
            <person name="Lee S.J."/>
            <person name="Koh Y.-S."/>
            <person name="Jang W.-J."/>
            <person name="Park K.-H."/>
            <person name="Andersson S.G.E."/>
            <person name="Choi M.-S."/>
            <person name="Kim I.-S."/>
        </authorList>
    </citation>
    <scope>NUCLEOTIDE SEQUENCE [LARGE SCALE GENOMIC DNA]</scope>
    <source>
        <strain evidence="1 2">Boryong</strain>
    </source>
</reference>
<dbReference type="Pfam" id="PF04314">
    <property type="entry name" value="PCuAC"/>
    <property type="match status" value="1"/>
</dbReference>
<dbReference type="HOGENOM" id="CLU_1494818_0_0_5"/>
<dbReference type="InterPro" id="IPR036182">
    <property type="entry name" value="PCuAC_sf"/>
</dbReference>
<sequence>MERYMRKSTVILLTLSNIFTWQIYATELQLEPKEVSSSCCLVHHNSQHFDQDNTSLSNNNEFSNTAVQFLNAWARPAEKGKNTAVYLTINNQSLSNLEIIGVSAPNIANAAMFHQSIRDNNGVISMSHIEHLLIPLQTTFKLKPGGFHIMLTGVTKQLTVGDSFDLTFCMKDQSTKTIKVQVKK</sequence>
<dbReference type="InterPro" id="IPR058248">
    <property type="entry name" value="Lxx211020-like"/>
</dbReference>
<evidence type="ECO:0000313" key="2">
    <source>
        <dbReference type="Proteomes" id="UP000001565"/>
    </source>
</evidence>
<dbReference type="KEGG" id="ots:OTBS_1250"/>